<feature type="region of interest" description="Disordered" evidence="1">
    <location>
        <begin position="1"/>
        <end position="68"/>
    </location>
</feature>
<keyword evidence="3" id="KW-1185">Reference proteome</keyword>
<sequence length="68" mass="7495">MVRRGPQKDHEEADGRIGAAAAAAAAEEHRQEEEKEEEEEERGARRRVLTPRPKTTVLEDQVTGTGTG</sequence>
<dbReference type="AlphaFoldDB" id="A0A176VYV7"/>
<accession>A0A176VYV7</accession>
<dbReference type="Proteomes" id="UP000077202">
    <property type="component" value="Unassembled WGS sequence"/>
</dbReference>
<evidence type="ECO:0000256" key="1">
    <source>
        <dbReference type="SAM" id="MobiDB-lite"/>
    </source>
</evidence>
<reference evidence="2" key="1">
    <citation type="submission" date="2016-03" db="EMBL/GenBank/DDBJ databases">
        <title>Mechanisms controlling the formation of the plant cell surface in tip-growing cells are functionally conserved among land plants.</title>
        <authorList>
            <person name="Honkanen S."/>
            <person name="Jones V.A."/>
            <person name="Morieri G."/>
            <person name="Champion C."/>
            <person name="Hetherington A.J."/>
            <person name="Kelly S."/>
            <person name="Saint-Marcoux D."/>
            <person name="Proust H."/>
            <person name="Prescott H."/>
            <person name="Dolan L."/>
        </authorList>
    </citation>
    <scope>NUCLEOTIDE SEQUENCE [LARGE SCALE GENOMIC DNA]</scope>
    <source>
        <tissue evidence="2">Whole gametophyte</tissue>
    </source>
</reference>
<comment type="caution">
    <text evidence="2">The sequence shown here is derived from an EMBL/GenBank/DDBJ whole genome shotgun (WGS) entry which is preliminary data.</text>
</comment>
<evidence type="ECO:0000313" key="2">
    <source>
        <dbReference type="EMBL" id="OAE25984.1"/>
    </source>
</evidence>
<feature type="compositionally biased region" description="Low complexity" evidence="1">
    <location>
        <begin position="16"/>
        <end position="25"/>
    </location>
</feature>
<organism evidence="2 3">
    <name type="scientific">Marchantia polymorpha subsp. ruderalis</name>
    <dbReference type="NCBI Taxonomy" id="1480154"/>
    <lineage>
        <taxon>Eukaryota</taxon>
        <taxon>Viridiplantae</taxon>
        <taxon>Streptophyta</taxon>
        <taxon>Embryophyta</taxon>
        <taxon>Marchantiophyta</taxon>
        <taxon>Marchantiopsida</taxon>
        <taxon>Marchantiidae</taxon>
        <taxon>Marchantiales</taxon>
        <taxon>Marchantiaceae</taxon>
        <taxon>Marchantia</taxon>
    </lineage>
</organism>
<name>A0A176VYV7_MARPO</name>
<proteinExistence type="predicted"/>
<dbReference type="EMBL" id="LVLJ01002271">
    <property type="protein sequence ID" value="OAE25984.1"/>
    <property type="molecule type" value="Genomic_DNA"/>
</dbReference>
<feature type="compositionally biased region" description="Basic and acidic residues" evidence="1">
    <location>
        <begin position="1"/>
        <end position="15"/>
    </location>
</feature>
<evidence type="ECO:0000313" key="3">
    <source>
        <dbReference type="Proteomes" id="UP000077202"/>
    </source>
</evidence>
<gene>
    <name evidence="2" type="ORF">AXG93_1712s1640</name>
</gene>
<protein>
    <submittedName>
        <fullName evidence="2">Uncharacterized protein</fullName>
    </submittedName>
</protein>